<dbReference type="AlphaFoldDB" id="A0A9K3IXH7"/>
<gene>
    <name evidence="1" type="ORF">HanXRQr2_Chr05g0198391</name>
</gene>
<proteinExistence type="predicted"/>
<dbReference type="Gramene" id="mRNA:HanXRQr2_Chr05g0198391">
    <property type="protein sequence ID" value="mRNA:HanXRQr2_Chr05g0198391"/>
    <property type="gene ID" value="HanXRQr2_Chr05g0198391"/>
</dbReference>
<organism evidence="1 2">
    <name type="scientific">Helianthus annuus</name>
    <name type="common">Common sunflower</name>
    <dbReference type="NCBI Taxonomy" id="4232"/>
    <lineage>
        <taxon>Eukaryota</taxon>
        <taxon>Viridiplantae</taxon>
        <taxon>Streptophyta</taxon>
        <taxon>Embryophyta</taxon>
        <taxon>Tracheophyta</taxon>
        <taxon>Spermatophyta</taxon>
        <taxon>Magnoliopsida</taxon>
        <taxon>eudicotyledons</taxon>
        <taxon>Gunneridae</taxon>
        <taxon>Pentapetalae</taxon>
        <taxon>asterids</taxon>
        <taxon>campanulids</taxon>
        <taxon>Asterales</taxon>
        <taxon>Asteraceae</taxon>
        <taxon>Asteroideae</taxon>
        <taxon>Heliantheae alliance</taxon>
        <taxon>Heliantheae</taxon>
        <taxon>Helianthus</taxon>
    </lineage>
</organism>
<dbReference type="EMBL" id="MNCJ02000320">
    <property type="protein sequence ID" value="KAF5804555.1"/>
    <property type="molecule type" value="Genomic_DNA"/>
</dbReference>
<protein>
    <submittedName>
        <fullName evidence="1">Uncharacterized protein</fullName>
    </submittedName>
</protein>
<comment type="caution">
    <text evidence="1">The sequence shown here is derived from an EMBL/GenBank/DDBJ whole genome shotgun (WGS) entry which is preliminary data.</text>
</comment>
<keyword evidence="2" id="KW-1185">Reference proteome</keyword>
<reference evidence="1" key="2">
    <citation type="submission" date="2020-06" db="EMBL/GenBank/DDBJ databases">
        <title>Helianthus annuus Genome sequencing and assembly Release 2.</title>
        <authorList>
            <person name="Gouzy J."/>
            <person name="Langlade N."/>
            <person name="Munos S."/>
        </authorList>
    </citation>
    <scope>NUCLEOTIDE SEQUENCE</scope>
    <source>
        <tissue evidence="1">Leaves</tissue>
    </source>
</reference>
<accession>A0A9K3IXH7</accession>
<dbReference type="Proteomes" id="UP000215914">
    <property type="component" value="Unassembled WGS sequence"/>
</dbReference>
<name>A0A9K3IXH7_HELAN</name>
<evidence type="ECO:0000313" key="1">
    <source>
        <dbReference type="EMBL" id="KAF5804555.1"/>
    </source>
</evidence>
<reference evidence="1" key="1">
    <citation type="journal article" date="2017" name="Nature">
        <title>The sunflower genome provides insights into oil metabolism, flowering and Asterid evolution.</title>
        <authorList>
            <person name="Badouin H."/>
            <person name="Gouzy J."/>
            <person name="Grassa C.J."/>
            <person name="Murat F."/>
            <person name="Staton S.E."/>
            <person name="Cottret L."/>
            <person name="Lelandais-Briere C."/>
            <person name="Owens G.L."/>
            <person name="Carrere S."/>
            <person name="Mayjonade B."/>
            <person name="Legrand L."/>
            <person name="Gill N."/>
            <person name="Kane N.C."/>
            <person name="Bowers J.E."/>
            <person name="Hubner S."/>
            <person name="Bellec A."/>
            <person name="Berard A."/>
            <person name="Berges H."/>
            <person name="Blanchet N."/>
            <person name="Boniface M.C."/>
            <person name="Brunel D."/>
            <person name="Catrice O."/>
            <person name="Chaidir N."/>
            <person name="Claudel C."/>
            <person name="Donnadieu C."/>
            <person name="Faraut T."/>
            <person name="Fievet G."/>
            <person name="Helmstetter N."/>
            <person name="King M."/>
            <person name="Knapp S.J."/>
            <person name="Lai Z."/>
            <person name="Le Paslier M.C."/>
            <person name="Lippi Y."/>
            <person name="Lorenzon L."/>
            <person name="Mandel J.R."/>
            <person name="Marage G."/>
            <person name="Marchand G."/>
            <person name="Marquand E."/>
            <person name="Bret-Mestries E."/>
            <person name="Morien E."/>
            <person name="Nambeesan S."/>
            <person name="Nguyen T."/>
            <person name="Pegot-Espagnet P."/>
            <person name="Pouilly N."/>
            <person name="Raftis F."/>
            <person name="Sallet E."/>
            <person name="Schiex T."/>
            <person name="Thomas J."/>
            <person name="Vandecasteele C."/>
            <person name="Vares D."/>
            <person name="Vear F."/>
            <person name="Vautrin S."/>
            <person name="Crespi M."/>
            <person name="Mangin B."/>
            <person name="Burke J.M."/>
            <person name="Salse J."/>
            <person name="Munos S."/>
            <person name="Vincourt P."/>
            <person name="Rieseberg L.H."/>
            <person name="Langlade N.B."/>
        </authorList>
    </citation>
    <scope>NUCLEOTIDE SEQUENCE</scope>
    <source>
        <tissue evidence="1">Leaves</tissue>
    </source>
</reference>
<evidence type="ECO:0000313" key="2">
    <source>
        <dbReference type="Proteomes" id="UP000215914"/>
    </source>
</evidence>
<sequence>MLLPLYPADANMKAKGYVFLVRSRNVSLESLRKCMRDVPKNTPPAN</sequence>